<dbReference type="InterPro" id="IPR024077">
    <property type="entry name" value="Neurolysin/TOP_dom2"/>
</dbReference>
<evidence type="ECO:0000256" key="6">
    <source>
        <dbReference type="ARBA" id="ARBA00023049"/>
    </source>
</evidence>
<dbReference type="CDD" id="cd06455">
    <property type="entry name" value="M3A_TOP"/>
    <property type="match status" value="1"/>
</dbReference>
<evidence type="ECO:0000259" key="8">
    <source>
        <dbReference type="Pfam" id="PF01432"/>
    </source>
</evidence>
<sequence>MERSKAKADFVASAHASGVPLTWDNCLQPLVDEDNEWSVLESIDLYLALLAFSETNEAKSLEGERKRCLERKLRDFRRVGLHLDEATADEVKSINTRISELGIEFQKNLGEDDTSFSFSAAQLDGCTESYLKERRQEDGSYKLTLKYPDYIPLMERCKVEETRRVMEKGFNSRCLARNSAILEELVQLRHKKAQLMGYETHAAFITEIRMCGGAAKVKSFLSELGAKLQPLLASDLEALRALKQADGAPADCQINAWDRSFYCKRLEETKHQVDHEELKKYFPLEVVTEGLLGIYQELLGLKFESDSELAKSAWHEDVQAFKVTDAASNVLVGYFYMDMHPRDGKYGHAACFGLQPGCDYKGSWQVPVAAAVCNFPKPTADTPALMSHGDVETFFHEFGHVMHQLCSEAKLPMFAGTRVERDFVEAPSQMLENWVWEPAALKRMSRHHETGNANAGLLNMRQICLASFDQASCGCCC</sequence>
<dbReference type="EMBL" id="CAJNNW010026180">
    <property type="protein sequence ID" value="CAE8683304.1"/>
    <property type="molecule type" value="Genomic_DNA"/>
</dbReference>
<evidence type="ECO:0000313" key="10">
    <source>
        <dbReference type="Proteomes" id="UP000626109"/>
    </source>
</evidence>
<dbReference type="InterPro" id="IPR024079">
    <property type="entry name" value="MetalloPept_cat_dom_sf"/>
</dbReference>
<dbReference type="AlphaFoldDB" id="A0A813JLP3"/>
<evidence type="ECO:0000256" key="7">
    <source>
        <dbReference type="RuleBase" id="RU003435"/>
    </source>
</evidence>
<keyword evidence="3 7" id="KW-0479">Metal-binding</keyword>
<protein>
    <recommendedName>
        <fullName evidence="8">Peptidase M3A/M3B catalytic domain-containing protein</fullName>
    </recommendedName>
</protein>
<evidence type="ECO:0000256" key="2">
    <source>
        <dbReference type="ARBA" id="ARBA00022670"/>
    </source>
</evidence>
<keyword evidence="2 7" id="KW-0645">Protease</keyword>
<keyword evidence="4 7" id="KW-0378">Hydrolase</keyword>
<comment type="caution">
    <text evidence="9">The sequence shown here is derived from an EMBL/GenBank/DDBJ whole genome shotgun (WGS) entry which is preliminary data.</text>
</comment>
<dbReference type="PANTHER" id="PTHR11804:SF84">
    <property type="entry name" value="SACCHAROLYSIN"/>
    <property type="match status" value="1"/>
</dbReference>
<keyword evidence="6 7" id="KW-0482">Metalloprotease</keyword>
<reference evidence="9" key="1">
    <citation type="submission" date="2021-02" db="EMBL/GenBank/DDBJ databases">
        <authorList>
            <person name="Dougan E. K."/>
            <person name="Rhodes N."/>
            <person name="Thang M."/>
            <person name="Chan C."/>
        </authorList>
    </citation>
    <scope>NUCLEOTIDE SEQUENCE</scope>
</reference>
<comment type="cofactor">
    <cofactor evidence="7">
        <name>Zn(2+)</name>
        <dbReference type="ChEBI" id="CHEBI:29105"/>
    </cofactor>
    <text evidence="7">Binds 1 zinc ion.</text>
</comment>
<evidence type="ECO:0000256" key="4">
    <source>
        <dbReference type="ARBA" id="ARBA00022801"/>
    </source>
</evidence>
<evidence type="ECO:0000256" key="3">
    <source>
        <dbReference type="ARBA" id="ARBA00022723"/>
    </source>
</evidence>
<dbReference type="Pfam" id="PF01432">
    <property type="entry name" value="Peptidase_M3"/>
    <property type="match status" value="1"/>
</dbReference>
<dbReference type="FunFam" id="3.40.390.10:FF:000006">
    <property type="entry name" value="Thimet oligopeptidase 1"/>
    <property type="match status" value="1"/>
</dbReference>
<dbReference type="Proteomes" id="UP000626109">
    <property type="component" value="Unassembled WGS sequence"/>
</dbReference>
<name>A0A813JLP3_POLGL</name>
<dbReference type="GO" id="GO:0005758">
    <property type="term" value="C:mitochondrial intermembrane space"/>
    <property type="evidence" value="ECO:0007669"/>
    <property type="project" value="TreeGrafter"/>
</dbReference>
<dbReference type="GO" id="GO:0004222">
    <property type="term" value="F:metalloendopeptidase activity"/>
    <property type="evidence" value="ECO:0007669"/>
    <property type="project" value="InterPro"/>
</dbReference>
<evidence type="ECO:0000256" key="1">
    <source>
        <dbReference type="ARBA" id="ARBA00006040"/>
    </source>
</evidence>
<dbReference type="Gene3D" id="1.10.1370.10">
    <property type="entry name" value="Neurolysin, domain 3"/>
    <property type="match status" value="1"/>
</dbReference>
<gene>
    <name evidence="9" type="ORF">PGLA2088_LOCUS23390</name>
</gene>
<dbReference type="GO" id="GO:0006518">
    <property type="term" value="P:peptide metabolic process"/>
    <property type="evidence" value="ECO:0007669"/>
    <property type="project" value="TreeGrafter"/>
</dbReference>
<evidence type="ECO:0000313" key="9">
    <source>
        <dbReference type="EMBL" id="CAE8683304.1"/>
    </source>
</evidence>
<dbReference type="SUPFAM" id="SSF55486">
    <property type="entry name" value="Metalloproteases ('zincins'), catalytic domain"/>
    <property type="match status" value="1"/>
</dbReference>
<dbReference type="Gene3D" id="3.40.390.10">
    <property type="entry name" value="Collagenase (Catalytic Domain)"/>
    <property type="match status" value="1"/>
</dbReference>
<accession>A0A813JLP3</accession>
<dbReference type="PANTHER" id="PTHR11804">
    <property type="entry name" value="PROTEASE M3 THIMET OLIGOPEPTIDASE-RELATED"/>
    <property type="match status" value="1"/>
</dbReference>
<evidence type="ECO:0000256" key="5">
    <source>
        <dbReference type="ARBA" id="ARBA00022833"/>
    </source>
</evidence>
<dbReference type="InterPro" id="IPR001567">
    <property type="entry name" value="Pept_M3A_M3B_dom"/>
</dbReference>
<feature type="domain" description="Peptidase M3A/M3B catalytic" evidence="8">
    <location>
        <begin position="153"/>
        <end position="470"/>
    </location>
</feature>
<dbReference type="InterPro" id="IPR045090">
    <property type="entry name" value="Pept_M3A_M3B"/>
</dbReference>
<comment type="similarity">
    <text evidence="1 7">Belongs to the peptidase M3 family.</text>
</comment>
<dbReference type="GO" id="GO:0046872">
    <property type="term" value="F:metal ion binding"/>
    <property type="evidence" value="ECO:0007669"/>
    <property type="project" value="UniProtKB-UniRule"/>
</dbReference>
<keyword evidence="5 7" id="KW-0862">Zinc</keyword>
<organism evidence="9 10">
    <name type="scientific">Polarella glacialis</name>
    <name type="common">Dinoflagellate</name>
    <dbReference type="NCBI Taxonomy" id="89957"/>
    <lineage>
        <taxon>Eukaryota</taxon>
        <taxon>Sar</taxon>
        <taxon>Alveolata</taxon>
        <taxon>Dinophyceae</taxon>
        <taxon>Suessiales</taxon>
        <taxon>Suessiaceae</taxon>
        <taxon>Polarella</taxon>
    </lineage>
</organism>
<dbReference type="GO" id="GO:0006508">
    <property type="term" value="P:proteolysis"/>
    <property type="evidence" value="ECO:0007669"/>
    <property type="project" value="UniProtKB-KW"/>
</dbReference>
<proteinExistence type="inferred from homology"/>